<name>A0A1J1IY72_9DIPT</name>
<reference evidence="3 4" key="1">
    <citation type="submission" date="2015-04" db="EMBL/GenBank/DDBJ databases">
        <authorList>
            <person name="Syromyatnikov M.Y."/>
            <person name="Popov V.N."/>
        </authorList>
    </citation>
    <scope>NUCLEOTIDE SEQUENCE [LARGE SCALE GENOMIC DNA]</scope>
</reference>
<dbReference type="Proteomes" id="UP000183832">
    <property type="component" value="Unassembled WGS sequence"/>
</dbReference>
<sequence>MTGISFAFILQIIFCYSLCQGNNFHQSFHQSSSHPGHNGGVSSNFISSGDNSITINRRVGHDKEYIDYLRVSNPKIIIDGDYFSCSSLVCPKSAFKCEVVSEAIADDIGNMKTTAECFNANDESLERKEFTEVNPYPGVNPLYSRYAIVDKDGAMSVKDSNGNNVHNTAKHLTKEEQEQLNNEIEQQQKQFQQQMNEFNKNMQQAFGNGFPFGNSNPFGNGFPFGNSNPFGNGFPFGNTNQFNNFQPYAYRYPYFPFNSPNYYSYNHQNYDTDPTNQNYYQNRRLNA</sequence>
<keyword evidence="2" id="KW-0732">Signal</keyword>
<evidence type="ECO:0000313" key="4">
    <source>
        <dbReference type="Proteomes" id="UP000183832"/>
    </source>
</evidence>
<keyword evidence="4" id="KW-1185">Reference proteome</keyword>
<feature type="coiled-coil region" evidence="1">
    <location>
        <begin position="170"/>
        <end position="201"/>
    </location>
</feature>
<gene>
    <name evidence="3" type="ORF">CLUMA_CG017587</name>
</gene>
<dbReference type="OrthoDB" id="7729734at2759"/>
<protein>
    <submittedName>
        <fullName evidence="3">CLUMA_CG017587, isoform C</fullName>
    </submittedName>
</protein>
<keyword evidence="1" id="KW-0175">Coiled coil</keyword>
<accession>A0A1J1IY72</accession>
<feature type="chain" id="PRO_5012633746" evidence="2">
    <location>
        <begin position="22"/>
        <end position="287"/>
    </location>
</feature>
<dbReference type="AlphaFoldDB" id="A0A1J1IY72"/>
<proteinExistence type="predicted"/>
<dbReference type="EMBL" id="CVRI01000063">
    <property type="protein sequence ID" value="CRL04508.1"/>
    <property type="molecule type" value="Genomic_DNA"/>
</dbReference>
<organism evidence="3 4">
    <name type="scientific">Clunio marinus</name>
    <dbReference type="NCBI Taxonomy" id="568069"/>
    <lineage>
        <taxon>Eukaryota</taxon>
        <taxon>Metazoa</taxon>
        <taxon>Ecdysozoa</taxon>
        <taxon>Arthropoda</taxon>
        <taxon>Hexapoda</taxon>
        <taxon>Insecta</taxon>
        <taxon>Pterygota</taxon>
        <taxon>Neoptera</taxon>
        <taxon>Endopterygota</taxon>
        <taxon>Diptera</taxon>
        <taxon>Nematocera</taxon>
        <taxon>Chironomoidea</taxon>
        <taxon>Chironomidae</taxon>
        <taxon>Clunio</taxon>
    </lineage>
</organism>
<evidence type="ECO:0000256" key="2">
    <source>
        <dbReference type="SAM" id="SignalP"/>
    </source>
</evidence>
<evidence type="ECO:0000256" key="1">
    <source>
        <dbReference type="SAM" id="Coils"/>
    </source>
</evidence>
<feature type="signal peptide" evidence="2">
    <location>
        <begin position="1"/>
        <end position="21"/>
    </location>
</feature>
<evidence type="ECO:0000313" key="3">
    <source>
        <dbReference type="EMBL" id="CRL04508.1"/>
    </source>
</evidence>